<feature type="domain" description="GH26" evidence="6">
    <location>
        <begin position="95"/>
        <end position="439"/>
    </location>
</feature>
<keyword evidence="2" id="KW-0378">Hydrolase</keyword>
<evidence type="ECO:0000256" key="4">
    <source>
        <dbReference type="SAM" id="MobiDB-lite"/>
    </source>
</evidence>
<dbReference type="Gene3D" id="3.20.20.80">
    <property type="entry name" value="Glycosidases"/>
    <property type="match status" value="1"/>
</dbReference>
<evidence type="ECO:0000256" key="2">
    <source>
        <dbReference type="ARBA" id="ARBA00022801"/>
    </source>
</evidence>
<feature type="compositionally biased region" description="Polar residues" evidence="4">
    <location>
        <begin position="457"/>
        <end position="466"/>
    </location>
</feature>
<comment type="similarity">
    <text evidence="1">Belongs to the glycosyl hydrolase 26 family.</text>
</comment>
<name>A0A7S2G7F6_9STRA</name>
<feature type="compositionally biased region" description="Polar residues" evidence="4">
    <location>
        <begin position="1"/>
        <end position="11"/>
    </location>
</feature>
<dbReference type="PRINTS" id="PR00739">
    <property type="entry name" value="GLHYDRLASE26"/>
</dbReference>
<organism evidence="7">
    <name type="scientific">Octactis speculum</name>
    <dbReference type="NCBI Taxonomy" id="3111310"/>
    <lineage>
        <taxon>Eukaryota</taxon>
        <taxon>Sar</taxon>
        <taxon>Stramenopiles</taxon>
        <taxon>Ochrophyta</taxon>
        <taxon>Dictyochophyceae</taxon>
        <taxon>Dictyochales</taxon>
        <taxon>Dictyochaceae</taxon>
        <taxon>Octactis</taxon>
    </lineage>
</organism>
<dbReference type="PANTHER" id="PTHR40079:SF4">
    <property type="entry name" value="GH26 DOMAIN-CONTAINING PROTEIN-RELATED"/>
    <property type="match status" value="1"/>
</dbReference>
<keyword evidence="5" id="KW-0472">Membrane</keyword>
<feature type="region of interest" description="Disordered" evidence="4">
    <location>
        <begin position="1"/>
        <end position="23"/>
    </location>
</feature>
<dbReference type="InterPro" id="IPR017853">
    <property type="entry name" value="GH"/>
</dbReference>
<feature type="region of interest" description="Disordered" evidence="4">
    <location>
        <begin position="457"/>
        <end position="483"/>
    </location>
</feature>
<gene>
    <name evidence="7" type="ORF">DSPE1174_LOCUS17071</name>
</gene>
<dbReference type="PANTHER" id="PTHR40079">
    <property type="entry name" value="MANNAN ENDO-1,4-BETA-MANNOSIDASE E-RELATED"/>
    <property type="match status" value="1"/>
</dbReference>
<proteinExistence type="inferred from homology"/>
<evidence type="ECO:0000313" key="7">
    <source>
        <dbReference type="EMBL" id="CAD9435153.1"/>
    </source>
</evidence>
<dbReference type="SUPFAM" id="SSF51445">
    <property type="entry name" value="(Trans)glycosidases"/>
    <property type="match status" value="1"/>
</dbReference>
<keyword evidence="5" id="KW-1133">Transmembrane helix</keyword>
<dbReference type="InterPro" id="IPR000805">
    <property type="entry name" value="Glyco_hydro_26"/>
</dbReference>
<dbReference type="GO" id="GO:0006080">
    <property type="term" value="P:substituted mannan metabolic process"/>
    <property type="evidence" value="ECO:0007669"/>
    <property type="project" value="InterPro"/>
</dbReference>
<dbReference type="Pfam" id="PF02156">
    <property type="entry name" value="Glyco_hydro_26"/>
    <property type="match status" value="1"/>
</dbReference>
<evidence type="ECO:0000259" key="6">
    <source>
        <dbReference type="PROSITE" id="PS51764"/>
    </source>
</evidence>
<dbReference type="PROSITE" id="PS51764">
    <property type="entry name" value="GH26"/>
    <property type="match status" value="1"/>
</dbReference>
<keyword evidence="3" id="KW-0326">Glycosidase</keyword>
<feature type="transmembrane region" description="Helical" evidence="5">
    <location>
        <begin position="33"/>
        <end position="51"/>
    </location>
</feature>
<evidence type="ECO:0000256" key="5">
    <source>
        <dbReference type="SAM" id="Phobius"/>
    </source>
</evidence>
<dbReference type="InterPro" id="IPR022790">
    <property type="entry name" value="GH26_dom"/>
</dbReference>
<dbReference type="AlphaFoldDB" id="A0A7S2G7F6"/>
<dbReference type="EMBL" id="HBGS01033155">
    <property type="protein sequence ID" value="CAD9435153.1"/>
    <property type="molecule type" value="Transcribed_RNA"/>
</dbReference>
<reference evidence="7" key="1">
    <citation type="submission" date="2021-01" db="EMBL/GenBank/DDBJ databases">
        <authorList>
            <person name="Corre E."/>
            <person name="Pelletier E."/>
            <person name="Niang G."/>
            <person name="Scheremetjew M."/>
            <person name="Finn R."/>
            <person name="Kale V."/>
            <person name="Holt S."/>
            <person name="Cochrane G."/>
            <person name="Meng A."/>
            <person name="Brown T."/>
            <person name="Cohen L."/>
        </authorList>
    </citation>
    <scope>NUCLEOTIDE SEQUENCE</scope>
    <source>
        <strain evidence="7">CCMP1381</strain>
    </source>
</reference>
<sequence>MLGQTPLSSNERGALLGEGRTPPKALHKDDTKWLLYLTAFVGVLFVTLAAARTSNELGASQQESFKAASGNLTSNSSDIGLSSLDVHPSDLNASELTKLLFYGLHTIADQNAILFGHQYSNVFGQHFNRALEWSDKEALPGVYSKSDVANATGGDYPVVFGYNLQDIIDGKNITDYVRWAVEQGAMITYYWQAHNPINDGESHDCSTNGSSGNVVETILEKGEAYETFIGWLDQIADFFLKFSIDGKTIPIIFRPYHECTADWYWWGTSCIEDHDYIDLWLLTQDYIVNTRGVHSVLWEYAPSKPADDYALAFEDRYPGDDRVDIVGFDRYSAPNNYADDLKRDCKVVTAFASERGKIAALSETGITTGINKITEEFSDHYNFFTDDLLFPIMEACPTLTYVLTFSNFNSGKYWVPLPGQPTYPGFYSFYESSQTFFLGDTRWRKLEYVTQATERMNEKNMSNSSMKDLPIAQKKPKGVTEKA</sequence>
<protein>
    <recommendedName>
        <fullName evidence="6">GH26 domain-containing protein</fullName>
    </recommendedName>
</protein>
<evidence type="ECO:0000256" key="3">
    <source>
        <dbReference type="ARBA" id="ARBA00023295"/>
    </source>
</evidence>
<accession>A0A7S2G7F6</accession>
<dbReference type="GO" id="GO:0016985">
    <property type="term" value="F:mannan endo-1,4-beta-mannosidase activity"/>
    <property type="evidence" value="ECO:0007669"/>
    <property type="project" value="InterPro"/>
</dbReference>
<evidence type="ECO:0000256" key="1">
    <source>
        <dbReference type="ARBA" id="ARBA00007754"/>
    </source>
</evidence>
<keyword evidence="5" id="KW-0812">Transmembrane</keyword>